<evidence type="ECO:0000313" key="1">
    <source>
        <dbReference type="EMBL" id="UTV28844.1"/>
    </source>
</evidence>
<evidence type="ECO:0000313" key="2">
    <source>
        <dbReference type="Proteomes" id="UP001057998"/>
    </source>
</evidence>
<accession>A0ABY5GI92</accession>
<protein>
    <submittedName>
        <fullName evidence="1">Phasin family protein</fullName>
    </submittedName>
</protein>
<gene>
    <name evidence="1" type="ORF">NNL38_06315</name>
</gene>
<sequence>MMNPVKMIGNMKSVTETGESALKQVVWVGLGAYSKGIEQVGMAQHLVTKRFSALVDQGQQVETETLSRVKDTAAAVRQRTEAQLNHTLRKTCGFDRDRLSTFEEKVDRLQLAVDQLAKQAAE</sequence>
<name>A0ABY5GI92_9GAMM</name>
<reference evidence="1" key="1">
    <citation type="submission" date="2022-07" db="EMBL/GenBank/DDBJ databases">
        <title>Genome sequencing of Photobacterium atrarenae GJH2-4.</title>
        <authorList>
            <person name="Park S.-J."/>
        </authorList>
    </citation>
    <scope>NUCLEOTIDE SEQUENCE</scope>
    <source>
        <strain evidence="1">GJH2-4</strain>
    </source>
</reference>
<dbReference type="NCBIfam" id="NF047773">
    <property type="entry name" value="phas_rel_Lepto"/>
    <property type="match status" value="1"/>
</dbReference>
<dbReference type="EMBL" id="CP101508">
    <property type="protein sequence ID" value="UTV28844.1"/>
    <property type="molecule type" value="Genomic_DNA"/>
</dbReference>
<dbReference type="RefSeq" id="WP_255390163.1">
    <property type="nucleotide sequence ID" value="NZ_CP101508.1"/>
</dbReference>
<dbReference type="Proteomes" id="UP001057998">
    <property type="component" value="Chromosome 1"/>
</dbReference>
<organism evidence="1 2">
    <name type="scientific">Photobacterium atrarenae</name>
    <dbReference type="NCBI Taxonomy" id="865757"/>
    <lineage>
        <taxon>Bacteria</taxon>
        <taxon>Pseudomonadati</taxon>
        <taxon>Pseudomonadota</taxon>
        <taxon>Gammaproteobacteria</taxon>
        <taxon>Vibrionales</taxon>
        <taxon>Vibrionaceae</taxon>
        <taxon>Photobacterium</taxon>
    </lineage>
</organism>
<proteinExistence type="predicted"/>
<keyword evidence="2" id="KW-1185">Reference proteome</keyword>